<gene>
    <name evidence="1" type="ORF">L1987_61941</name>
</gene>
<accession>A0ACB9C944</accession>
<evidence type="ECO:0000313" key="2">
    <source>
        <dbReference type="Proteomes" id="UP001056120"/>
    </source>
</evidence>
<reference evidence="1 2" key="2">
    <citation type="journal article" date="2022" name="Mol. Ecol. Resour.">
        <title>The genomes of chicory, endive, great burdock and yacon provide insights into Asteraceae paleo-polyploidization history and plant inulin production.</title>
        <authorList>
            <person name="Fan W."/>
            <person name="Wang S."/>
            <person name="Wang H."/>
            <person name="Wang A."/>
            <person name="Jiang F."/>
            <person name="Liu H."/>
            <person name="Zhao H."/>
            <person name="Xu D."/>
            <person name="Zhang Y."/>
        </authorList>
    </citation>
    <scope>NUCLEOTIDE SEQUENCE [LARGE SCALE GENOMIC DNA]</scope>
    <source>
        <strain evidence="2">cv. Yunnan</strain>
        <tissue evidence="1">Leaves</tissue>
    </source>
</reference>
<comment type="caution">
    <text evidence="1">The sequence shown here is derived from an EMBL/GenBank/DDBJ whole genome shotgun (WGS) entry which is preliminary data.</text>
</comment>
<dbReference type="EMBL" id="CM042038">
    <property type="protein sequence ID" value="KAI3730764.1"/>
    <property type="molecule type" value="Genomic_DNA"/>
</dbReference>
<organism evidence="1 2">
    <name type="scientific">Smallanthus sonchifolius</name>
    <dbReference type="NCBI Taxonomy" id="185202"/>
    <lineage>
        <taxon>Eukaryota</taxon>
        <taxon>Viridiplantae</taxon>
        <taxon>Streptophyta</taxon>
        <taxon>Embryophyta</taxon>
        <taxon>Tracheophyta</taxon>
        <taxon>Spermatophyta</taxon>
        <taxon>Magnoliopsida</taxon>
        <taxon>eudicotyledons</taxon>
        <taxon>Gunneridae</taxon>
        <taxon>Pentapetalae</taxon>
        <taxon>asterids</taxon>
        <taxon>campanulids</taxon>
        <taxon>Asterales</taxon>
        <taxon>Asteraceae</taxon>
        <taxon>Asteroideae</taxon>
        <taxon>Heliantheae alliance</taxon>
        <taxon>Millerieae</taxon>
        <taxon>Smallanthus</taxon>
    </lineage>
</organism>
<protein>
    <submittedName>
        <fullName evidence="1">Uncharacterized protein</fullName>
    </submittedName>
</protein>
<keyword evidence="2" id="KW-1185">Reference proteome</keyword>
<proteinExistence type="predicted"/>
<name>A0ACB9C944_9ASTR</name>
<reference evidence="2" key="1">
    <citation type="journal article" date="2022" name="Mol. Ecol. Resour.">
        <title>The genomes of chicory, endive, great burdock and yacon provide insights into Asteraceae palaeo-polyploidization history and plant inulin production.</title>
        <authorList>
            <person name="Fan W."/>
            <person name="Wang S."/>
            <person name="Wang H."/>
            <person name="Wang A."/>
            <person name="Jiang F."/>
            <person name="Liu H."/>
            <person name="Zhao H."/>
            <person name="Xu D."/>
            <person name="Zhang Y."/>
        </authorList>
    </citation>
    <scope>NUCLEOTIDE SEQUENCE [LARGE SCALE GENOMIC DNA]</scope>
    <source>
        <strain evidence="2">cv. Yunnan</strain>
    </source>
</reference>
<evidence type="ECO:0000313" key="1">
    <source>
        <dbReference type="EMBL" id="KAI3730764.1"/>
    </source>
</evidence>
<dbReference type="Proteomes" id="UP001056120">
    <property type="component" value="Linkage Group LG21"/>
</dbReference>
<sequence length="69" mass="7837">MTGCDVTTLAIQKKRKLQTYRDFIQNQLTSSSSTPFSTNSPLPTSTSTSLSLLLFLRLRLRYSGHRNRT</sequence>